<dbReference type="EC" id="3.1.1.-" evidence="6"/>
<proteinExistence type="inferred from homology"/>
<dbReference type="GO" id="GO:0071555">
    <property type="term" value="P:cell wall organization"/>
    <property type="evidence" value="ECO:0007669"/>
    <property type="project" value="UniProtKB-KW"/>
</dbReference>
<evidence type="ECO:0000256" key="3">
    <source>
        <dbReference type="ARBA" id="ARBA00005784"/>
    </source>
</evidence>
<dbReference type="Pfam" id="PF03283">
    <property type="entry name" value="PAE"/>
    <property type="match status" value="3"/>
</dbReference>
<keyword evidence="4 6" id="KW-0134">Cell wall</keyword>
<name>A0AAE2BZL8_9LAMI</name>
<protein>
    <recommendedName>
        <fullName evidence="6">Pectin acetylesterase</fullName>
        <ecNumber evidence="6">3.1.1.-</ecNumber>
    </recommendedName>
</protein>
<dbReference type="InterPro" id="IPR004963">
    <property type="entry name" value="PAE/NOTUM"/>
</dbReference>
<reference evidence="7" key="2">
    <citation type="journal article" date="2024" name="Plant">
        <title>Genomic evolution and insights into agronomic trait innovations of Sesamum species.</title>
        <authorList>
            <person name="Miao H."/>
            <person name="Wang L."/>
            <person name="Qu L."/>
            <person name="Liu H."/>
            <person name="Sun Y."/>
            <person name="Le M."/>
            <person name="Wang Q."/>
            <person name="Wei S."/>
            <person name="Zheng Y."/>
            <person name="Lin W."/>
            <person name="Duan Y."/>
            <person name="Cao H."/>
            <person name="Xiong S."/>
            <person name="Wang X."/>
            <person name="Wei L."/>
            <person name="Li C."/>
            <person name="Ma Q."/>
            <person name="Ju M."/>
            <person name="Zhao R."/>
            <person name="Li G."/>
            <person name="Mu C."/>
            <person name="Tian Q."/>
            <person name="Mei H."/>
            <person name="Zhang T."/>
            <person name="Gao T."/>
            <person name="Zhang H."/>
        </authorList>
    </citation>
    <scope>NUCLEOTIDE SEQUENCE</scope>
    <source>
        <strain evidence="7">K16</strain>
    </source>
</reference>
<accession>A0AAE2BZL8</accession>
<keyword evidence="6" id="KW-0964">Secreted</keyword>
<keyword evidence="5 6" id="KW-0961">Cell wall biogenesis/degradation</keyword>
<comment type="function">
    <text evidence="1 6">Hydrolyzes acetyl esters in homogalacturonan regions of pectin. In type I primary cell wall, galacturonic acid residues of pectin can be acetylated at the O-2 and O-3 positions. Decreasing the degree of acetylation of pectin gels in vitro alters their physical properties.</text>
</comment>
<keyword evidence="6" id="KW-0378">Hydrolase</keyword>
<sequence length="387" mass="43134">MNSHAMAAALSLLILLTCAPRRIYSQERRLVKMTLVQNASSIGAYCLDGSPPAYHLDRGFGAGARNWLLQFEGGGWCNDVKSCLERAATRRGSTRYMSKVEVFSGILSNNASLNPDSPALLYFLVVLLNFQLSAVPSSVLTSDLSSTGHACCLYFYNWNRVKLRYCDGASFAGDAKFQNGALLSGCSAGGLATFLHCDNFTSYLPKNASVKCLSDAGFFLDGRDISLNHSMRYFYNSLVTLQCFFPQYALPYIKTPFFILNSAYDVYQFHHILVPPAADPHGHWYHCKLNPSACNAVQINTLQGFRKYMLETLRPFFFNSSRGGMFINSCFAHCQSELQDTWFAPDSPRVNNKTISQAVGDWYFGRNESKEIDCAYPCDNTCHNLIG</sequence>
<dbReference type="GO" id="GO:0016787">
    <property type="term" value="F:hydrolase activity"/>
    <property type="evidence" value="ECO:0007669"/>
    <property type="project" value="UniProtKB-KW"/>
</dbReference>
<evidence type="ECO:0000313" key="8">
    <source>
        <dbReference type="Proteomes" id="UP001289374"/>
    </source>
</evidence>
<evidence type="ECO:0000256" key="5">
    <source>
        <dbReference type="ARBA" id="ARBA00023316"/>
    </source>
</evidence>
<evidence type="ECO:0000256" key="1">
    <source>
        <dbReference type="ARBA" id="ARBA00003534"/>
    </source>
</evidence>
<feature type="chain" id="PRO_5041769500" description="Pectin acetylesterase" evidence="6">
    <location>
        <begin position="26"/>
        <end position="387"/>
    </location>
</feature>
<evidence type="ECO:0000313" key="7">
    <source>
        <dbReference type="EMBL" id="KAK4403596.1"/>
    </source>
</evidence>
<gene>
    <name evidence="7" type="ORF">Sango_0728200</name>
</gene>
<evidence type="ECO:0000256" key="2">
    <source>
        <dbReference type="ARBA" id="ARBA00004191"/>
    </source>
</evidence>
<evidence type="ECO:0000256" key="4">
    <source>
        <dbReference type="ARBA" id="ARBA00022512"/>
    </source>
</evidence>
<dbReference type="AlphaFoldDB" id="A0AAE2BZL8"/>
<comment type="similarity">
    <text evidence="3 6">Belongs to the pectinacetylesterase family.</text>
</comment>
<dbReference type="PANTHER" id="PTHR21562">
    <property type="entry name" value="NOTUM-RELATED"/>
    <property type="match status" value="1"/>
</dbReference>
<feature type="signal peptide" evidence="6">
    <location>
        <begin position="1"/>
        <end position="25"/>
    </location>
</feature>
<dbReference type="EMBL" id="JACGWL010000004">
    <property type="protein sequence ID" value="KAK4403596.1"/>
    <property type="molecule type" value="Genomic_DNA"/>
</dbReference>
<evidence type="ECO:0000256" key="6">
    <source>
        <dbReference type="RuleBase" id="RU363114"/>
    </source>
</evidence>
<reference evidence="7" key="1">
    <citation type="submission" date="2020-06" db="EMBL/GenBank/DDBJ databases">
        <authorList>
            <person name="Li T."/>
            <person name="Hu X."/>
            <person name="Zhang T."/>
            <person name="Song X."/>
            <person name="Zhang H."/>
            <person name="Dai N."/>
            <person name="Sheng W."/>
            <person name="Hou X."/>
            <person name="Wei L."/>
        </authorList>
    </citation>
    <scope>NUCLEOTIDE SEQUENCE</scope>
    <source>
        <strain evidence="7">K16</strain>
        <tissue evidence="7">Leaf</tissue>
    </source>
</reference>
<dbReference type="Proteomes" id="UP001289374">
    <property type="component" value="Unassembled WGS sequence"/>
</dbReference>
<comment type="caution">
    <text evidence="7">The sequence shown here is derived from an EMBL/GenBank/DDBJ whole genome shotgun (WGS) entry which is preliminary data.</text>
</comment>
<dbReference type="PANTHER" id="PTHR21562:SF69">
    <property type="entry name" value="PECTIN ACETYLESTERASE 9"/>
    <property type="match status" value="1"/>
</dbReference>
<comment type="subcellular location">
    <subcellularLocation>
        <location evidence="2 6">Secreted</location>
        <location evidence="2 6">Cell wall</location>
    </subcellularLocation>
</comment>
<keyword evidence="6" id="KW-0732">Signal</keyword>
<organism evidence="7 8">
    <name type="scientific">Sesamum angolense</name>
    <dbReference type="NCBI Taxonomy" id="2727404"/>
    <lineage>
        <taxon>Eukaryota</taxon>
        <taxon>Viridiplantae</taxon>
        <taxon>Streptophyta</taxon>
        <taxon>Embryophyta</taxon>
        <taxon>Tracheophyta</taxon>
        <taxon>Spermatophyta</taxon>
        <taxon>Magnoliopsida</taxon>
        <taxon>eudicotyledons</taxon>
        <taxon>Gunneridae</taxon>
        <taxon>Pentapetalae</taxon>
        <taxon>asterids</taxon>
        <taxon>lamiids</taxon>
        <taxon>Lamiales</taxon>
        <taxon>Pedaliaceae</taxon>
        <taxon>Sesamum</taxon>
    </lineage>
</organism>
<keyword evidence="8" id="KW-1185">Reference proteome</keyword>